<feature type="compositionally biased region" description="Basic and acidic residues" evidence="1">
    <location>
        <begin position="1"/>
        <end position="12"/>
    </location>
</feature>
<dbReference type="Proteomes" id="UP000008711">
    <property type="component" value="Unassembled WGS sequence"/>
</dbReference>
<keyword evidence="2" id="KW-1133">Transmembrane helix</keyword>
<sequence>MMGSRVVEDTKRFPRQAGGKGFRPAENHEANIMSQLRFTNPQEQNEREPQMEPQMEMAMAMESEEPDLLQLEKIAIAITKAEKDCTSRPQQRNQRNRGRRIIPIIIRTVIIIIVIAIVIKGIIISSIIINQ</sequence>
<feature type="transmembrane region" description="Helical" evidence="2">
    <location>
        <begin position="104"/>
        <end position="129"/>
    </location>
</feature>
<keyword evidence="4" id="KW-1185">Reference proteome</keyword>
<feature type="region of interest" description="Disordered" evidence="1">
    <location>
        <begin position="1"/>
        <end position="28"/>
    </location>
</feature>
<keyword evidence="2" id="KW-0472">Membrane</keyword>
<proteinExistence type="predicted"/>
<accession>B3P7M7</accession>
<dbReference type="EMBL" id="CH954182">
    <property type="protein sequence ID" value="EDV54188.1"/>
    <property type="molecule type" value="Genomic_DNA"/>
</dbReference>
<evidence type="ECO:0000256" key="1">
    <source>
        <dbReference type="SAM" id="MobiDB-lite"/>
    </source>
</evidence>
<reference evidence="3 4" key="2">
    <citation type="journal article" date="2008" name="Bioinformatics">
        <title>Assembly reconciliation.</title>
        <authorList>
            <person name="Zimin A.V."/>
            <person name="Smith D.R."/>
            <person name="Sutton G."/>
            <person name="Yorke J.A."/>
        </authorList>
    </citation>
    <scope>NUCLEOTIDE SEQUENCE [LARGE SCALE GENOMIC DNA]</scope>
    <source>
        <strain evidence="3 4">TSC#14021-0224.01</strain>
    </source>
</reference>
<evidence type="ECO:0000256" key="2">
    <source>
        <dbReference type="SAM" id="Phobius"/>
    </source>
</evidence>
<dbReference type="AlphaFoldDB" id="B3P7M7"/>
<organism evidence="3 4">
    <name type="scientific">Drosophila erecta</name>
    <name type="common">Fruit fly</name>
    <dbReference type="NCBI Taxonomy" id="7220"/>
    <lineage>
        <taxon>Eukaryota</taxon>
        <taxon>Metazoa</taxon>
        <taxon>Ecdysozoa</taxon>
        <taxon>Arthropoda</taxon>
        <taxon>Hexapoda</taxon>
        <taxon>Insecta</taxon>
        <taxon>Pterygota</taxon>
        <taxon>Neoptera</taxon>
        <taxon>Endopterygota</taxon>
        <taxon>Diptera</taxon>
        <taxon>Brachycera</taxon>
        <taxon>Muscomorpha</taxon>
        <taxon>Ephydroidea</taxon>
        <taxon>Drosophilidae</taxon>
        <taxon>Drosophila</taxon>
        <taxon>Sophophora</taxon>
    </lineage>
</organism>
<reference evidence="3 4" key="1">
    <citation type="journal article" date="2007" name="Nature">
        <title>Evolution of genes and genomes on the Drosophila phylogeny.</title>
        <authorList>
            <consortium name="Drosophila 12 Genomes Consortium"/>
            <person name="Clark A.G."/>
            <person name="Eisen M.B."/>
            <person name="Smith D.R."/>
            <person name="Bergman C.M."/>
            <person name="Oliver B."/>
            <person name="Markow T.A."/>
            <person name="Kaufman T.C."/>
            <person name="Kellis M."/>
            <person name="Gelbart W."/>
            <person name="Iyer V.N."/>
            <person name="Pollard D.A."/>
            <person name="Sackton T.B."/>
            <person name="Larracuente A.M."/>
            <person name="Singh N.D."/>
            <person name="Abad J.P."/>
            <person name="Abt D.N."/>
            <person name="Adryan B."/>
            <person name="Aguade M."/>
            <person name="Akashi H."/>
            <person name="Anderson W.W."/>
            <person name="Aquadro C.F."/>
            <person name="Ardell D.H."/>
            <person name="Arguello R."/>
            <person name="Artieri C.G."/>
            <person name="Barbash D.A."/>
            <person name="Barker D."/>
            <person name="Barsanti P."/>
            <person name="Batterham P."/>
            <person name="Batzoglou S."/>
            <person name="Begun D."/>
            <person name="Bhutkar A."/>
            <person name="Blanco E."/>
            <person name="Bosak S.A."/>
            <person name="Bradley R.K."/>
            <person name="Brand A.D."/>
            <person name="Brent M.R."/>
            <person name="Brooks A.N."/>
            <person name="Brown R.H."/>
            <person name="Butlin R.K."/>
            <person name="Caggese C."/>
            <person name="Calvi B.R."/>
            <person name="Bernardo de Carvalho A."/>
            <person name="Caspi A."/>
            <person name="Castrezana S."/>
            <person name="Celniker S.E."/>
            <person name="Chang J.L."/>
            <person name="Chapple C."/>
            <person name="Chatterji S."/>
            <person name="Chinwalla A."/>
            <person name="Civetta A."/>
            <person name="Clifton S.W."/>
            <person name="Comeron J.M."/>
            <person name="Costello J.C."/>
            <person name="Coyne J.A."/>
            <person name="Daub J."/>
            <person name="David R.G."/>
            <person name="Delcher A.L."/>
            <person name="Delehaunty K."/>
            <person name="Do C.B."/>
            <person name="Ebling H."/>
            <person name="Edwards K."/>
            <person name="Eickbush T."/>
            <person name="Evans J.D."/>
            <person name="Filipski A."/>
            <person name="Findeiss S."/>
            <person name="Freyhult E."/>
            <person name="Fulton L."/>
            <person name="Fulton R."/>
            <person name="Garcia A.C."/>
            <person name="Gardiner A."/>
            <person name="Garfield D.A."/>
            <person name="Garvin B.E."/>
            <person name="Gibson G."/>
            <person name="Gilbert D."/>
            <person name="Gnerre S."/>
            <person name="Godfrey J."/>
            <person name="Good R."/>
            <person name="Gotea V."/>
            <person name="Gravely B."/>
            <person name="Greenberg A.J."/>
            <person name="Griffiths-Jones S."/>
            <person name="Gross S."/>
            <person name="Guigo R."/>
            <person name="Gustafson E.A."/>
            <person name="Haerty W."/>
            <person name="Hahn M.W."/>
            <person name="Halligan D.L."/>
            <person name="Halpern A.L."/>
            <person name="Halter G.M."/>
            <person name="Han M.V."/>
            <person name="Heger A."/>
            <person name="Hillier L."/>
            <person name="Hinrichs A.S."/>
            <person name="Holmes I."/>
            <person name="Hoskins R.A."/>
            <person name="Hubisz M.J."/>
            <person name="Hultmark D."/>
            <person name="Huntley M.A."/>
            <person name="Jaffe D.B."/>
            <person name="Jagadeeshan S."/>
            <person name="Jeck W.R."/>
            <person name="Johnson J."/>
            <person name="Jones C.D."/>
            <person name="Jordan W.C."/>
            <person name="Karpen G.H."/>
            <person name="Kataoka E."/>
            <person name="Keightley P.D."/>
            <person name="Kheradpour P."/>
            <person name="Kirkness E.F."/>
            <person name="Koerich L.B."/>
            <person name="Kristiansen K."/>
            <person name="Kudrna D."/>
            <person name="Kulathinal R.J."/>
            <person name="Kumar S."/>
            <person name="Kwok R."/>
            <person name="Lander E."/>
            <person name="Langley C.H."/>
            <person name="Lapoint R."/>
            <person name="Lazzaro B.P."/>
            <person name="Lee S.J."/>
            <person name="Levesque L."/>
            <person name="Li R."/>
            <person name="Lin C.F."/>
            <person name="Lin M.F."/>
            <person name="Lindblad-Toh K."/>
            <person name="Llopart A."/>
            <person name="Long M."/>
            <person name="Low L."/>
            <person name="Lozovsky E."/>
            <person name="Lu J."/>
            <person name="Luo M."/>
            <person name="Machado C.A."/>
            <person name="Makalowski W."/>
            <person name="Marzo M."/>
            <person name="Matsuda M."/>
            <person name="Matzkin L."/>
            <person name="McAllister B."/>
            <person name="McBride C.S."/>
            <person name="McKernan B."/>
            <person name="McKernan K."/>
            <person name="Mendez-Lago M."/>
            <person name="Minx P."/>
            <person name="Mollenhauer M.U."/>
            <person name="Montooth K."/>
            <person name="Mount S.M."/>
            <person name="Mu X."/>
            <person name="Myers E."/>
            <person name="Negre B."/>
            <person name="Newfeld S."/>
            <person name="Nielsen R."/>
            <person name="Noor M.A."/>
            <person name="O'Grady P."/>
            <person name="Pachter L."/>
            <person name="Papaceit M."/>
            <person name="Parisi M.J."/>
            <person name="Parisi M."/>
            <person name="Parts L."/>
            <person name="Pedersen J.S."/>
            <person name="Pesole G."/>
            <person name="Phillippy A.M."/>
            <person name="Ponting C.P."/>
            <person name="Pop M."/>
            <person name="Porcelli D."/>
            <person name="Powell J.R."/>
            <person name="Prohaska S."/>
            <person name="Pruitt K."/>
            <person name="Puig M."/>
            <person name="Quesneville H."/>
            <person name="Ram K.R."/>
            <person name="Rand D."/>
            <person name="Rasmussen M.D."/>
            <person name="Reed L.K."/>
            <person name="Reenan R."/>
            <person name="Reily A."/>
            <person name="Remington K.A."/>
            <person name="Rieger T.T."/>
            <person name="Ritchie M.G."/>
            <person name="Robin C."/>
            <person name="Rogers Y.H."/>
            <person name="Rohde C."/>
            <person name="Rozas J."/>
            <person name="Rubenfield M.J."/>
            <person name="Ruiz A."/>
            <person name="Russo S."/>
            <person name="Salzberg S.L."/>
            <person name="Sanchez-Gracia A."/>
            <person name="Saranga D.J."/>
            <person name="Sato H."/>
            <person name="Schaeffer S.W."/>
            <person name="Schatz M.C."/>
            <person name="Schlenke T."/>
            <person name="Schwartz R."/>
            <person name="Segarra C."/>
            <person name="Singh R.S."/>
            <person name="Sirot L."/>
            <person name="Sirota M."/>
            <person name="Sisneros N.B."/>
            <person name="Smith C.D."/>
            <person name="Smith T.F."/>
            <person name="Spieth J."/>
            <person name="Stage D.E."/>
            <person name="Stark A."/>
            <person name="Stephan W."/>
            <person name="Strausberg R.L."/>
            <person name="Strempel S."/>
            <person name="Sturgill D."/>
            <person name="Sutton G."/>
            <person name="Sutton G.G."/>
            <person name="Tao W."/>
            <person name="Teichmann S."/>
            <person name="Tobari Y.N."/>
            <person name="Tomimura Y."/>
            <person name="Tsolas J.M."/>
            <person name="Valente V.L."/>
            <person name="Venter E."/>
            <person name="Venter J.C."/>
            <person name="Vicario S."/>
            <person name="Vieira F.G."/>
            <person name="Vilella A.J."/>
            <person name="Villasante A."/>
            <person name="Walenz B."/>
            <person name="Wang J."/>
            <person name="Wasserman M."/>
            <person name="Watts T."/>
            <person name="Wilson D."/>
            <person name="Wilson R.K."/>
            <person name="Wing R.A."/>
            <person name="Wolfner M.F."/>
            <person name="Wong A."/>
            <person name="Wong G.K."/>
            <person name="Wu C.I."/>
            <person name="Wu G."/>
            <person name="Yamamoto D."/>
            <person name="Yang H.P."/>
            <person name="Yang S.P."/>
            <person name="Yorke J.A."/>
            <person name="Yoshida K."/>
            <person name="Zdobnov E."/>
            <person name="Zhang P."/>
            <person name="Zhang Y."/>
            <person name="Zimin A.V."/>
            <person name="Baldwin J."/>
            <person name="Abdouelleil A."/>
            <person name="Abdulkadir J."/>
            <person name="Abebe A."/>
            <person name="Abera B."/>
            <person name="Abreu J."/>
            <person name="Acer S.C."/>
            <person name="Aftuck L."/>
            <person name="Alexander A."/>
            <person name="An P."/>
            <person name="Anderson E."/>
            <person name="Anderson S."/>
            <person name="Arachi H."/>
            <person name="Azer M."/>
            <person name="Bachantsang P."/>
            <person name="Barry A."/>
            <person name="Bayul T."/>
            <person name="Berlin A."/>
            <person name="Bessette D."/>
            <person name="Bloom T."/>
            <person name="Blye J."/>
            <person name="Boguslavskiy L."/>
            <person name="Bonnet C."/>
            <person name="Boukhgalter B."/>
            <person name="Bourzgui I."/>
            <person name="Brown A."/>
            <person name="Cahill P."/>
            <person name="Channer S."/>
            <person name="Cheshatsang Y."/>
            <person name="Chuda L."/>
            <person name="Citroen M."/>
            <person name="Collymore A."/>
            <person name="Cooke P."/>
            <person name="Costello M."/>
            <person name="D'Aco K."/>
            <person name="Daza R."/>
            <person name="De Haan G."/>
            <person name="DeGray S."/>
            <person name="DeMaso C."/>
            <person name="Dhargay N."/>
            <person name="Dooley K."/>
            <person name="Dooley E."/>
            <person name="Doricent M."/>
            <person name="Dorje P."/>
            <person name="Dorjee K."/>
            <person name="Dupes A."/>
            <person name="Elong R."/>
            <person name="Falk J."/>
            <person name="Farina A."/>
            <person name="Faro S."/>
            <person name="Ferguson D."/>
            <person name="Fisher S."/>
            <person name="Foley C.D."/>
            <person name="Franke A."/>
            <person name="Friedrich D."/>
            <person name="Gadbois L."/>
            <person name="Gearin G."/>
            <person name="Gearin C.R."/>
            <person name="Giannoukos G."/>
            <person name="Goode T."/>
            <person name="Graham J."/>
            <person name="Grandbois E."/>
            <person name="Grewal S."/>
            <person name="Gyaltsen K."/>
            <person name="Hafez N."/>
            <person name="Hagos B."/>
            <person name="Hall J."/>
            <person name="Henson C."/>
            <person name="Hollinger A."/>
            <person name="Honan T."/>
            <person name="Huard M.D."/>
            <person name="Hughes L."/>
            <person name="Hurhula B."/>
            <person name="Husby M.E."/>
            <person name="Kamat A."/>
            <person name="Kanga B."/>
            <person name="Kashin S."/>
            <person name="Khazanovich D."/>
            <person name="Kisner P."/>
            <person name="Lance K."/>
            <person name="Lara M."/>
            <person name="Lee W."/>
            <person name="Lennon N."/>
            <person name="Letendre F."/>
            <person name="LeVine R."/>
            <person name="Lipovsky A."/>
            <person name="Liu X."/>
            <person name="Liu J."/>
            <person name="Liu S."/>
            <person name="Lokyitsang T."/>
            <person name="Lokyitsang Y."/>
            <person name="Lubonja R."/>
            <person name="Lui A."/>
            <person name="MacDonald P."/>
            <person name="Magnisalis V."/>
            <person name="Maru K."/>
            <person name="Matthews C."/>
            <person name="McCusker W."/>
            <person name="McDonough S."/>
            <person name="Mehta T."/>
            <person name="Meldrim J."/>
            <person name="Meneus L."/>
            <person name="Mihai O."/>
            <person name="Mihalev A."/>
            <person name="Mihova T."/>
            <person name="Mittelman R."/>
            <person name="Mlenga V."/>
            <person name="Montmayeur A."/>
            <person name="Mulrain L."/>
            <person name="Navidi A."/>
            <person name="Naylor J."/>
            <person name="Negash T."/>
            <person name="Nguyen T."/>
            <person name="Nguyen N."/>
            <person name="Nicol R."/>
            <person name="Norbu C."/>
            <person name="Norbu N."/>
            <person name="Novod N."/>
            <person name="O'Neill B."/>
            <person name="Osman S."/>
            <person name="Markiewicz E."/>
            <person name="Oyono O.L."/>
            <person name="Patti C."/>
            <person name="Phunkhang P."/>
            <person name="Pierre F."/>
            <person name="Priest M."/>
            <person name="Raghuraman S."/>
            <person name="Rege F."/>
            <person name="Reyes R."/>
            <person name="Rise C."/>
            <person name="Rogov P."/>
            <person name="Ross K."/>
            <person name="Ryan E."/>
            <person name="Settipalli S."/>
            <person name="Shea T."/>
            <person name="Sherpa N."/>
            <person name="Shi L."/>
            <person name="Shih D."/>
            <person name="Sparrow T."/>
            <person name="Spaulding J."/>
            <person name="Stalker J."/>
            <person name="Stange-Thomann N."/>
            <person name="Stavropoulos S."/>
            <person name="Stone C."/>
            <person name="Strader C."/>
            <person name="Tesfaye S."/>
            <person name="Thomson T."/>
            <person name="Thoulutsang Y."/>
            <person name="Thoulutsang D."/>
            <person name="Topham K."/>
            <person name="Topping I."/>
            <person name="Tsamla T."/>
            <person name="Vassiliev H."/>
            <person name="Vo A."/>
            <person name="Wangchuk T."/>
            <person name="Wangdi T."/>
            <person name="Weiand M."/>
            <person name="Wilkinson J."/>
            <person name="Wilson A."/>
            <person name="Yadav S."/>
            <person name="Young G."/>
            <person name="Yu Q."/>
            <person name="Zembek L."/>
            <person name="Zhong D."/>
            <person name="Zimmer A."/>
            <person name="Zwirko Z."/>
            <person name="Jaffe D.B."/>
            <person name="Alvarez P."/>
            <person name="Brockman W."/>
            <person name="Butler J."/>
            <person name="Chin C."/>
            <person name="Gnerre S."/>
            <person name="Grabherr M."/>
            <person name="Kleber M."/>
            <person name="Mauceli E."/>
            <person name="MacCallum I."/>
        </authorList>
    </citation>
    <scope>NUCLEOTIDE SEQUENCE [LARGE SCALE GENOMIC DNA]</scope>
    <source>
        <strain evidence="3 4">TSC#14021-0224.01</strain>
    </source>
</reference>
<name>B3P7M7_DROER</name>
<keyword evidence="2" id="KW-0812">Transmembrane</keyword>
<evidence type="ECO:0000313" key="4">
    <source>
        <dbReference type="Proteomes" id="UP000008711"/>
    </source>
</evidence>
<dbReference type="HOGENOM" id="CLU_1929739_0_0_1"/>
<evidence type="ECO:0000313" key="3">
    <source>
        <dbReference type="EMBL" id="EDV54188.1"/>
    </source>
</evidence>
<protein>
    <submittedName>
        <fullName evidence="3">GG12537</fullName>
    </submittedName>
</protein>
<gene>
    <name evidence="3" type="primary">Dere\GG12537</name>
    <name evidence="3" type="ORF">Dere_GG12537</name>
</gene>